<accession>A0ABT3GLT8</accession>
<organism evidence="2 3">
    <name type="scientific">Luteolibacter arcticus</name>
    <dbReference type="NCBI Taxonomy" id="1581411"/>
    <lineage>
        <taxon>Bacteria</taxon>
        <taxon>Pseudomonadati</taxon>
        <taxon>Verrucomicrobiota</taxon>
        <taxon>Verrucomicrobiia</taxon>
        <taxon>Verrucomicrobiales</taxon>
        <taxon>Verrucomicrobiaceae</taxon>
        <taxon>Luteolibacter</taxon>
    </lineage>
</organism>
<proteinExistence type="predicted"/>
<comment type="caution">
    <text evidence="2">The sequence shown here is derived from an EMBL/GenBank/DDBJ whole genome shotgun (WGS) entry which is preliminary data.</text>
</comment>
<dbReference type="EMBL" id="JAPDDT010000008">
    <property type="protein sequence ID" value="MCW1924452.1"/>
    <property type="molecule type" value="Genomic_DNA"/>
</dbReference>
<dbReference type="Proteomes" id="UP001320876">
    <property type="component" value="Unassembled WGS sequence"/>
</dbReference>
<evidence type="ECO:0000313" key="3">
    <source>
        <dbReference type="Proteomes" id="UP001320876"/>
    </source>
</evidence>
<dbReference type="SUPFAM" id="SSF48452">
    <property type="entry name" value="TPR-like"/>
    <property type="match status" value="1"/>
</dbReference>
<dbReference type="Pfam" id="PF17128">
    <property type="entry name" value="DUF5107"/>
    <property type="match status" value="1"/>
</dbReference>
<dbReference type="InterPro" id="IPR033396">
    <property type="entry name" value="DUF5107"/>
</dbReference>
<feature type="domain" description="DUF5107" evidence="1">
    <location>
        <begin position="98"/>
        <end position="381"/>
    </location>
</feature>
<sequence>MNTESPATALAQQIAAGTQDAMDGLHPEARHHVNGNPSSKGETNSLRVEPYLWLAASLGGENPQAIFCDRDADMPVTARESLSPELAATIGKDCGRRVLPYRMQDRYGRERTIRDFRSIVLENEHLKATFLPELGGRLISLFHKPTQRELLFKNPVFQPANLALRDAWFAGGIEWNIGQFGHAFHTCVPVFAAAIPGLDGERGLRLYDYERRKGLLWQIDFYLPPGAQFLYACTRVINPRHEETPMYWWTNVAVPESPDVRVLAPASDSVYVQYGRDGANIAYGQCDLPALPTVGDKDASYSTNHGFSNEFFYQCQNAEMPWQAALDGRGTGFAEASTQPLNIRKLFCWGMHQGGNRWKEFLSVPHQGYLEIQAGLAPTQQHTVPMPPHSEWNWTQAFGYLEADPVKIHGADWSAAWQAADAALKKKLHPEALDQMGAICAARVDSPPLEILSDGSGWAALELTRRLARGEPGFPAAFSFPESTLGMDQQRWLDLLETGMLPVQEPATPPGEWMIQPEWLAMLESSLETPANRHWFALLQLGIMKIEGGDEAGATAAWEESIRLQPSAWAWRNLGALAVRRGVPAESLSSYRNAWDLATAAGTPDISFALEYLTALHDAGEHGQAWAFYLALPAGLRQEGTVRLLAAKVAFALDNLTFVEVALDEDYASIREGARDLTDLWFGLQAKRLAASTGCRVDDDLLQQVKSTCTPPARIDFRGVE</sequence>
<dbReference type="RefSeq" id="WP_264488559.1">
    <property type="nucleotide sequence ID" value="NZ_JAPDDT010000008.1"/>
</dbReference>
<reference evidence="2 3" key="1">
    <citation type="submission" date="2022-10" db="EMBL/GenBank/DDBJ databases">
        <title>Luteolibacter arcticus strain CCTCC AB 2014275, whole genome shotgun sequencing project.</title>
        <authorList>
            <person name="Zhao G."/>
            <person name="Shen L."/>
        </authorList>
    </citation>
    <scope>NUCLEOTIDE SEQUENCE [LARGE SCALE GENOMIC DNA]</scope>
    <source>
        <strain evidence="2 3">CCTCC AB 2014275</strain>
    </source>
</reference>
<dbReference type="Gene3D" id="1.25.40.10">
    <property type="entry name" value="Tetratricopeptide repeat domain"/>
    <property type="match status" value="1"/>
</dbReference>
<evidence type="ECO:0000313" key="2">
    <source>
        <dbReference type="EMBL" id="MCW1924452.1"/>
    </source>
</evidence>
<keyword evidence="3" id="KW-1185">Reference proteome</keyword>
<evidence type="ECO:0000259" key="1">
    <source>
        <dbReference type="Pfam" id="PF17128"/>
    </source>
</evidence>
<protein>
    <submittedName>
        <fullName evidence="2">DUF5107 domain-containing protein</fullName>
    </submittedName>
</protein>
<name>A0ABT3GLT8_9BACT</name>
<dbReference type="InterPro" id="IPR011990">
    <property type="entry name" value="TPR-like_helical_dom_sf"/>
</dbReference>
<gene>
    <name evidence="2" type="ORF">OKA05_17935</name>
</gene>